<dbReference type="InterPro" id="IPR001932">
    <property type="entry name" value="PPM-type_phosphatase-like_dom"/>
</dbReference>
<dbReference type="PANTHER" id="PTHR35801">
    <property type="entry name" value="PHOSPHOSERINE PHOSPHATASE RSBX"/>
    <property type="match status" value="1"/>
</dbReference>
<protein>
    <submittedName>
        <fullName evidence="3">SpoIIE family protein phosphatase</fullName>
    </submittedName>
</protein>
<proteinExistence type="predicted"/>
<dbReference type="InterPro" id="IPR003594">
    <property type="entry name" value="HATPase_dom"/>
</dbReference>
<accession>A0ABX8FUB0</accession>
<dbReference type="InterPro" id="IPR039248">
    <property type="entry name" value="Ptase_RsbX"/>
</dbReference>
<name>A0ABX8FUB0_9ACTN</name>
<keyword evidence="4" id="KW-1185">Reference proteome</keyword>
<dbReference type="Gene3D" id="3.30.565.10">
    <property type="entry name" value="Histidine kinase-like ATPase, C-terminal domain"/>
    <property type="match status" value="1"/>
</dbReference>
<dbReference type="SUPFAM" id="SSF55874">
    <property type="entry name" value="ATPase domain of HSP90 chaperone/DNA topoisomerase II/histidine kinase"/>
    <property type="match status" value="1"/>
</dbReference>
<reference evidence="4" key="1">
    <citation type="submission" date="2021-05" db="EMBL/GenBank/DDBJ databases">
        <title>Direct Submission.</title>
        <authorList>
            <person name="Li K."/>
            <person name="Gao J."/>
        </authorList>
    </citation>
    <scope>NUCLEOTIDE SEQUENCE [LARGE SCALE GENOMIC DNA]</scope>
    <source>
        <strain evidence="4">MG62</strain>
    </source>
</reference>
<evidence type="ECO:0000313" key="4">
    <source>
        <dbReference type="Proteomes" id="UP000679629"/>
    </source>
</evidence>
<dbReference type="RefSeq" id="WP_215120492.1">
    <property type="nucleotide sequence ID" value="NZ_CP075896.1"/>
</dbReference>
<sequence length="373" mass="37791">MSRVWDVPVDDSTRVRDVRVAAEEASADAGLPAPRTATAALVATELATNLLRHADGGRVVINLVERGQDGAPETSVQIVSLDHGPGIPDIATAMRDGYTTASSLGAGLGTCRRIANDFDLHSAPGRGTVAVARIGHERAAKGAQASQRAQGPQGALRLPGPRVGGVNVPLGRAEYSGDAWSRVYGGDRVTLLLADGLGHGPKAAEASGAAVAALPGVADLPPAEILRHLGRTLRPTRGAAVAVAQLDLTSQQLSFAGIGNVSGRLRTDGTWKPLLSHPGIVGAQAPASVPVQRVPWQEDSLLVLHSDGLPGRWTPPDDGVLLSCDPAVVAVAVLRDAGSAALPVRDDTCVAVLGAGSGSGVGAGAGRWSGTGA</sequence>
<organism evidence="3 4">
    <name type="scientific">Streptomyces koelreuteriae</name>
    <dbReference type="NCBI Taxonomy" id="2838015"/>
    <lineage>
        <taxon>Bacteria</taxon>
        <taxon>Bacillati</taxon>
        <taxon>Actinomycetota</taxon>
        <taxon>Actinomycetes</taxon>
        <taxon>Kitasatosporales</taxon>
        <taxon>Streptomycetaceae</taxon>
        <taxon>Streptomyces</taxon>
    </lineage>
</organism>
<dbReference type="InterPro" id="IPR036457">
    <property type="entry name" value="PPM-type-like_dom_sf"/>
</dbReference>
<dbReference type="Pfam" id="PF07228">
    <property type="entry name" value="SpoIIE"/>
    <property type="match status" value="1"/>
</dbReference>
<dbReference type="SMART" id="SM00331">
    <property type="entry name" value="PP2C_SIG"/>
    <property type="match status" value="1"/>
</dbReference>
<dbReference type="EMBL" id="CP075896">
    <property type="protein sequence ID" value="QWB24654.1"/>
    <property type="molecule type" value="Genomic_DNA"/>
</dbReference>
<evidence type="ECO:0000313" key="3">
    <source>
        <dbReference type="EMBL" id="QWB24654.1"/>
    </source>
</evidence>
<dbReference type="CDD" id="cd16934">
    <property type="entry name" value="HATPase_RsbT-like"/>
    <property type="match status" value="1"/>
</dbReference>
<evidence type="ECO:0000256" key="1">
    <source>
        <dbReference type="SAM" id="MobiDB-lite"/>
    </source>
</evidence>
<evidence type="ECO:0000259" key="2">
    <source>
        <dbReference type="SMART" id="SM00331"/>
    </source>
</evidence>
<gene>
    <name evidence="3" type="ORF">KJK29_19865</name>
</gene>
<dbReference type="Pfam" id="PF13581">
    <property type="entry name" value="HATPase_c_2"/>
    <property type="match status" value="1"/>
</dbReference>
<dbReference type="InterPro" id="IPR036890">
    <property type="entry name" value="HATPase_C_sf"/>
</dbReference>
<dbReference type="Gene3D" id="3.60.40.10">
    <property type="entry name" value="PPM-type phosphatase domain"/>
    <property type="match status" value="1"/>
</dbReference>
<dbReference type="Proteomes" id="UP000679629">
    <property type="component" value="Chromosome"/>
</dbReference>
<dbReference type="PANTHER" id="PTHR35801:SF1">
    <property type="entry name" value="PHOSPHOSERINE PHOSPHATASE RSBX"/>
    <property type="match status" value="1"/>
</dbReference>
<feature type="domain" description="PPM-type phosphatase" evidence="2">
    <location>
        <begin position="161"/>
        <end position="355"/>
    </location>
</feature>
<dbReference type="SUPFAM" id="SSF81606">
    <property type="entry name" value="PP2C-like"/>
    <property type="match status" value="1"/>
</dbReference>
<feature type="region of interest" description="Disordered" evidence="1">
    <location>
        <begin position="141"/>
        <end position="160"/>
    </location>
</feature>